<dbReference type="InterPro" id="IPR040720">
    <property type="entry name" value="GH81_C"/>
</dbReference>
<dbReference type="GO" id="GO:0052861">
    <property type="term" value="F:endo-1,3(4)-beta-glucanase activity"/>
    <property type="evidence" value="ECO:0007669"/>
    <property type="project" value="InterPro"/>
</dbReference>
<dbReference type="EMBL" id="JAVRRJ010000003">
    <property type="protein sequence ID" value="KAK5086634.1"/>
    <property type="molecule type" value="Genomic_DNA"/>
</dbReference>
<dbReference type="GO" id="GO:0042973">
    <property type="term" value="F:glucan endo-1,3-beta-D-glucosidase activity"/>
    <property type="evidence" value="ECO:0007669"/>
    <property type="project" value="UniProtKB-EC"/>
</dbReference>
<keyword evidence="8" id="KW-0624">Polysaccharide degradation</keyword>
<dbReference type="GO" id="GO:0009986">
    <property type="term" value="C:cell surface"/>
    <property type="evidence" value="ECO:0007669"/>
    <property type="project" value="TreeGrafter"/>
</dbReference>
<evidence type="ECO:0000256" key="1">
    <source>
        <dbReference type="ARBA" id="ARBA00000382"/>
    </source>
</evidence>
<dbReference type="Gene3D" id="1.10.287.1170">
    <property type="entry name" value="glycoside hydrolase family 81 endo-[beta] glucanase"/>
    <property type="match status" value="1"/>
</dbReference>
<keyword evidence="7" id="KW-0961">Cell wall biogenesis/degradation</keyword>
<organism evidence="12 13">
    <name type="scientific">Lithohypha guttulata</name>
    <dbReference type="NCBI Taxonomy" id="1690604"/>
    <lineage>
        <taxon>Eukaryota</taxon>
        <taxon>Fungi</taxon>
        <taxon>Dikarya</taxon>
        <taxon>Ascomycota</taxon>
        <taxon>Pezizomycotina</taxon>
        <taxon>Eurotiomycetes</taxon>
        <taxon>Chaetothyriomycetidae</taxon>
        <taxon>Chaetothyriales</taxon>
        <taxon>Trichomeriaceae</taxon>
        <taxon>Lithohypha</taxon>
    </lineage>
</organism>
<evidence type="ECO:0000256" key="4">
    <source>
        <dbReference type="ARBA" id="ARBA00022801"/>
    </source>
</evidence>
<dbReference type="EC" id="3.2.1.39" evidence="3"/>
<dbReference type="Pfam" id="PF17652">
    <property type="entry name" value="Glyco_hydro81C"/>
    <property type="match status" value="1"/>
</dbReference>
<evidence type="ECO:0000259" key="11">
    <source>
        <dbReference type="Pfam" id="PF17652"/>
    </source>
</evidence>
<proteinExistence type="inferred from homology"/>
<dbReference type="InterPro" id="IPR005200">
    <property type="entry name" value="Endo-beta-glucanase"/>
</dbReference>
<evidence type="ECO:0000256" key="3">
    <source>
        <dbReference type="ARBA" id="ARBA00012780"/>
    </source>
</evidence>
<keyword evidence="5" id="KW-0119">Carbohydrate metabolism</keyword>
<keyword evidence="4 12" id="KW-0378">Hydrolase</keyword>
<feature type="domain" description="Glycosyl hydrolase family 81 C-terminal" evidence="11">
    <location>
        <begin position="611"/>
        <end position="961"/>
    </location>
</feature>
<dbReference type="Pfam" id="PF03639">
    <property type="entry name" value="Glyco_hydro_81"/>
    <property type="match status" value="1"/>
</dbReference>
<comment type="catalytic activity">
    <reaction evidence="1">
        <text>Hydrolysis of (1-&gt;3)-beta-D-glucosidic linkages in (1-&gt;3)-beta-D-glucans.</text>
        <dbReference type="EC" id="3.2.1.39"/>
    </reaction>
</comment>
<evidence type="ECO:0000256" key="8">
    <source>
        <dbReference type="ARBA" id="ARBA00023326"/>
    </source>
</evidence>
<keyword evidence="6 12" id="KW-0326">Glycosidase</keyword>
<reference evidence="12 13" key="1">
    <citation type="submission" date="2023-08" db="EMBL/GenBank/DDBJ databases">
        <title>Black Yeasts Isolated from many extreme environments.</title>
        <authorList>
            <person name="Coleine C."/>
            <person name="Stajich J.E."/>
            <person name="Selbmann L."/>
        </authorList>
    </citation>
    <scope>NUCLEOTIDE SEQUENCE [LARGE SCALE GENOMIC DNA]</scope>
    <source>
        <strain evidence="12 13">CCFEE 5910</strain>
    </source>
</reference>
<dbReference type="GO" id="GO:0000272">
    <property type="term" value="P:polysaccharide catabolic process"/>
    <property type="evidence" value="ECO:0007669"/>
    <property type="project" value="UniProtKB-KW"/>
</dbReference>
<dbReference type="PANTHER" id="PTHR31983:SF0">
    <property type="entry name" value="GLUCAN ENDO-1,3-BETA-D-GLUCOSIDASE 2"/>
    <property type="match status" value="1"/>
</dbReference>
<evidence type="ECO:0000256" key="6">
    <source>
        <dbReference type="ARBA" id="ARBA00023295"/>
    </source>
</evidence>
<protein>
    <recommendedName>
        <fullName evidence="3">glucan endo-1,3-beta-D-glucosidase</fullName>
        <ecNumber evidence="3">3.2.1.39</ecNumber>
    </recommendedName>
</protein>
<dbReference type="GO" id="GO:0071555">
    <property type="term" value="P:cell wall organization"/>
    <property type="evidence" value="ECO:0007669"/>
    <property type="project" value="UniProtKB-KW"/>
</dbReference>
<name>A0AAN7T1U3_9EURO</name>
<keyword evidence="13" id="KW-1185">Reference proteome</keyword>
<gene>
    <name evidence="12" type="primary">ACF2</name>
    <name evidence="12" type="ORF">LTR05_003802</name>
</gene>
<evidence type="ECO:0000259" key="10">
    <source>
        <dbReference type="Pfam" id="PF03639"/>
    </source>
</evidence>
<feature type="compositionally biased region" description="Polar residues" evidence="9">
    <location>
        <begin position="77"/>
        <end position="87"/>
    </location>
</feature>
<evidence type="ECO:0000313" key="12">
    <source>
        <dbReference type="EMBL" id="KAK5086634.1"/>
    </source>
</evidence>
<dbReference type="PANTHER" id="PTHR31983">
    <property type="entry name" value="ENDO-1,3(4)-BETA-GLUCANASE 1"/>
    <property type="match status" value="1"/>
</dbReference>
<dbReference type="GeneID" id="90020310"/>
<dbReference type="AlphaFoldDB" id="A0AAN7T1U3"/>
<dbReference type="Gene3D" id="2.70.98.30">
    <property type="entry name" value="Golgi alpha-mannosidase II, domain 4"/>
    <property type="match status" value="1"/>
</dbReference>
<dbReference type="RefSeq" id="XP_064757689.1">
    <property type="nucleotide sequence ID" value="XM_064895002.1"/>
</dbReference>
<dbReference type="Proteomes" id="UP001309876">
    <property type="component" value="Unassembled WGS sequence"/>
</dbReference>
<evidence type="ECO:0000256" key="9">
    <source>
        <dbReference type="SAM" id="MobiDB-lite"/>
    </source>
</evidence>
<accession>A0AAN7T1U3</accession>
<evidence type="ECO:0000256" key="2">
    <source>
        <dbReference type="ARBA" id="ARBA00010730"/>
    </source>
</evidence>
<feature type="region of interest" description="Disordered" evidence="9">
    <location>
        <begin position="68"/>
        <end position="91"/>
    </location>
</feature>
<feature type="domain" description="Glycosyl hydrolase family 81 N-terminal" evidence="10">
    <location>
        <begin position="275"/>
        <end position="601"/>
    </location>
</feature>
<evidence type="ECO:0000256" key="7">
    <source>
        <dbReference type="ARBA" id="ARBA00023316"/>
    </source>
</evidence>
<evidence type="ECO:0000256" key="5">
    <source>
        <dbReference type="ARBA" id="ARBA00023277"/>
    </source>
</evidence>
<dbReference type="InterPro" id="IPR040451">
    <property type="entry name" value="GH81_N"/>
</dbReference>
<dbReference type="PROSITE" id="PS52008">
    <property type="entry name" value="GH81"/>
    <property type="match status" value="1"/>
</dbReference>
<evidence type="ECO:0000313" key="13">
    <source>
        <dbReference type="Proteomes" id="UP001309876"/>
    </source>
</evidence>
<comment type="caution">
    <text evidence="12">The sequence shown here is derived from an EMBL/GenBank/DDBJ whole genome shotgun (WGS) entry which is preliminary data.</text>
</comment>
<sequence>MPADAKESTNKLAGVTGLDSTTKSCFKTPIMVDVVQGRCDVLASQRNGQHGPWAPSAYRGTTFDDRRREETETLTEISNTQSPTESVPSDAITTGSIITTIATEGNPPVQPFPTISPTVTSATLQPISVTASHFNGSTTAPPLSITDTVTLPVSTFITVVSSETVAQTPIPTVVSITSIVVANSTYTVAGTPVVTSNVQPTVIETSATILSETTIVTSVTLTETASTVVSSGTLSSVLSGPTATCAFKMDYQSQNLFEPLGLGPPPPSIPHVPGHPVPRHGIYGMDGRPIQTNKYYFNFFLGSQTFPAFVMPYSLAWVKGGGNAQSWGMGVSHVDENQKVYGPNNARIPGSPASYYINPLGIQSIILSAAELGSSTVLTTDSLDHLTGNVNLSPVLGAPPKITFPLAQGMAFVTAIYTSAQPEVQSGVFIRSVVFVGQVRAGTYKYRVTLEDGKLWLVYASSTFGVGPNFQLTSSTMLQGVKHWSGLVQVTKVPPGADEAVFDHSSGVYPSSGAVSGYAANDTAQYSLSWSKSGPNADNGTLLMYALPHHTQSFDDATAAKVQPQVKLQTTTKGTATAVVADCWILNEALHPSMGFEPWDPDSSKVHVLAADALSLVQKYSAIEASQNMDAATNLNSMYYSGKGLSKYAKIIYVMNEMADQPQLAAAALEKLKAAFATFINNTQVFPLYYDTEWKGLVSSASYVTGDAGQDFGNSYYNDHHFHYGYFIHAAALIGYLDQAWAQENKDYVNALVRDVANPSSLDTHFPIFRSFDWYNGHSWAKGLFETGDGKDEESTSEDAMFAYGLKMWGRTIGDHSMEQRGDLMLSILARSIQNYFLMESDNKNQPTRFIGNKVTGILFENKADHVTYFGANFEYVHGIQMIPQLPFSTLTRTRKFIQEEWELYFADGASTPAQNVHGGWKGILFGNLAMINPRAAYNFFSQENFDWGWLDGGASLTWYLAYAAGMGGAS</sequence>
<comment type="similarity">
    <text evidence="2">Belongs to the glycosyl hydrolase 81 family.</text>
</comment>
<dbReference type="FunFam" id="2.70.98.30:FF:000006">
    <property type="entry name" value="Endo-1,3-beta-glucanase Engl1"/>
    <property type="match status" value="1"/>
</dbReference>